<keyword evidence="4" id="KW-1185">Reference proteome</keyword>
<dbReference type="InterPro" id="IPR057191">
    <property type="entry name" value="DUF7869"/>
</dbReference>
<feature type="domain" description="DUF7869" evidence="1">
    <location>
        <begin position="150"/>
        <end position="230"/>
    </location>
</feature>
<name>A0ABP0J454_9DINO</name>
<gene>
    <name evidence="2" type="ORF">SCF082_LOCUS10182</name>
    <name evidence="3" type="ORF">SCF082_LOCUS10260</name>
</gene>
<dbReference type="Proteomes" id="UP001642464">
    <property type="component" value="Unassembled WGS sequence"/>
</dbReference>
<proteinExistence type="predicted"/>
<dbReference type="EMBL" id="CAXAMM010005914">
    <property type="protein sequence ID" value="CAK9009131.1"/>
    <property type="molecule type" value="Genomic_DNA"/>
</dbReference>
<organism evidence="2 4">
    <name type="scientific">Durusdinium trenchii</name>
    <dbReference type="NCBI Taxonomy" id="1381693"/>
    <lineage>
        <taxon>Eukaryota</taxon>
        <taxon>Sar</taxon>
        <taxon>Alveolata</taxon>
        <taxon>Dinophyceae</taxon>
        <taxon>Suessiales</taxon>
        <taxon>Symbiodiniaceae</taxon>
        <taxon>Durusdinium</taxon>
    </lineage>
</organism>
<evidence type="ECO:0000259" key="1">
    <source>
        <dbReference type="Pfam" id="PF25273"/>
    </source>
</evidence>
<evidence type="ECO:0000313" key="4">
    <source>
        <dbReference type="Proteomes" id="UP001642464"/>
    </source>
</evidence>
<evidence type="ECO:0000313" key="2">
    <source>
        <dbReference type="EMBL" id="CAK9009131.1"/>
    </source>
</evidence>
<evidence type="ECO:0000313" key="3">
    <source>
        <dbReference type="EMBL" id="CAK9009366.1"/>
    </source>
</evidence>
<accession>A0ABP0J454</accession>
<sequence length="298" mass="33568">MALYLPQTRPYSDKKGRFDEQVRGDVVSYLGCLYHSVAETLPDVRDDAFDGDRAAFVAAGLTDEYAIELNKQATADPQPEALNLNPDSKKKPRKMCKGVKLNPDRLAGSPTEGGMEIRKLPPGSMKEYHEQYKIQSPLQAPASFPYFWRVACKNVRSITCQYLRTGHTHEDVDQLFGTLSKYMLKVRDLQCPADLVKAITDFLVNAKMPFEAERYVVTMDDMRDWTGFLAEGVPFRLKGIGLQSHELESIWDYAEHPDDVVLRTKQWMASGDFSLTTVAYPKQLALDRLPMGLPIGPG</sequence>
<dbReference type="Pfam" id="PF25273">
    <property type="entry name" value="DUF7869"/>
    <property type="match status" value="1"/>
</dbReference>
<reference evidence="2 4" key="1">
    <citation type="submission" date="2024-02" db="EMBL/GenBank/DDBJ databases">
        <authorList>
            <person name="Chen Y."/>
            <person name="Shah S."/>
            <person name="Dougan E. K."/>
            <person name="Thang M."/>
            <person name="Chan C."/>
        </authorList>
    </citation>
    <scope>NUCLEOTIDE SEQUENCE [LARGE SCALE GENOMIC DNA]</scope>
</reference>
<protein>
    <recommendedName>
        <fullName evidence="1">DUF7869 domain-containing protein</fullName>
    </recommendedName>
</protein>
<comment type="caution">
    <text evidence="2">The sequence shown here is derived from an EMBL/GenBank/DDBJ whole genome shotgun (WGS) entry which is preliminary data.</text>
</comment>
<dbReference type="EMBL" id="CAXAMM010005980">
    <property type="protein sequence ID" value="CAK9009366.1"/>
    <property type="molecule type" value="Genomic_DNA"/>
</dbReference>